<name>A0A9Q0BBJ1_9HYPO</name>
<organism evidence="2 3">
    <name type="scientific">Emericellopsis cladophorae</name>
    <dbReference type="NCBI Taxonomy" id="2686198"/>
    <lineage>
        <taxon>Eukaryota</taxon>
        <taxon>Fungi</taxon>
        <taxon>Dikarya</taxon>
        <taxon>Ascomycota</taxon>
        <taxon>Pezizomycotina</taxon>
        <taxon>Sordariomycetes</taxon>
        <taxon>Hypocreomycetidae</taxon>
        <taxon>Hypocreales</taxon>
        <taxon>Bionectriaceae</taxon>
        <taxon>Emericellopsis</taxon>
    </lineage>
</organism>
<proteinExistence type="predicted"/>
<dbReference type="EMBL" id="JAGIXG020000041">
    <property type="protein sequence ID" value="KAI6779852.1"/>
    <property type="molecule type" value="Genomic_DNA"/>
</dbReference>
<feature type="signal peptide" evidence="1">
    <location>
        <begin position="1"/>
        <end position="19"/>
    </location>
</feature>
<protein>
    <recommendedName>
        <fullName evidence="4">Peptidase metallopeptidase domain-containing protein</fullName>
    </recommendedName>
</protein>
<sequence>MIASTILACLTLLAVPVYAGSRQWEASVPLAAARNSSSSIEKRAISFKPSAGKKGHHTWPDKEIKFCFADAEARDRLRGPMEHAMQTTWGALRDLGFSYEEVSLPECDRDRINHLKVHYNDRGKLTTTIAKPVVDADWNRENPDRQLDGPAMHLSTPESIGMLDLNANVAHELGHAWGLYHEHQNPNFWVTSVTDAFPEDPEEGPWFNLNGQYPIFTPQQFNCRALSDYGAALERAKELEATGNAAYEGITAPFPHIADTQFDPDSIMLYPSGAGAVRPGNSPDGRQDVLTLADGKRMKPNVVPSAMDIERLRVLYSVNIADIKELHIRGAKKSTFEKIKSKLSRHGSARDLSCL</sequence>
<evidence type="ECO:0000313" key="3">
    <source>
        <dbReference type="Proteomes" id="UP001055219"/>
    </source>
</evidence>
<dbReference type="AlphaFoldDB" id="A0A9Q0BBJ1"/>
<dbReference type="InterPro" id="IPR024079">
    <property type="entry name" value="MetalloPept_cat_dom_sf"/>
</dbReference>
<dbReference type="SUPFAM" id="SSF55486">
    <property type="entry name" value="Metalloproteases ('zincins'), catalytic domain"/>
    <property type="match status" value="1"/>
</dbReference>
<dbReference type="Proteomes" id="UP001055219">
    <property type="component" value="Unassembled WGS sequence"/>
</dbReference>
<evidence type="ECO:0008006" key="4">
    <source>
        <dbReference type="Google" id="ProtNLM"/>
    </source>
</evidence>
<comment type="caution">
    <text evidence="2">The sequence shown here is derived from an EMBL/GenBank/DDBJ whole genome shotgun (WGS) entry which is preliminary data.</text>
</comment>
<dbReference type="GeneID" id="75830271"/>
<dbReference type="OrthoDB" id="291007at2759"/>
<accession>A0A9Q0BBJ1</accession>
<dbReference type="RefSeq" id="XP_051360708.1">
    <property type="nucleotide sequence ID" value="XM_051508247.1"/>
</dbReference>
<evidence type="ECO:0000256" key="1">
    <source>
        <dbReference type="SAM" id="SignalP"/>
    </source>
</evidence>
<reference evidence="2" key="1">
    <citation type="journal article" date="2021" name="J Fungi (Basel)">
        <title>Genomic and Metabolomic Analyses of the Marine Fungus Emericellopsis cladophorae: Insights into Saltwater Adaptability Mechanisms and Its Biosynthetic Potential.</title>
        <authorList>
            <person name="Goncalves M.F.M."/>
            <person name="Hilario S."/>
            <person name="Van de Peer Y."/>
            <person name="Esteves A.C."/>
            <person name="Alves A."/>
        </authorList>
    </citation>
    <scope>NUCLEOTIDE SEQUENCE</scope>
    <source>
        <strain evidence="2">MUM 19.33</strain>
    </source>
</reference>
<reference evidence="2" key="2">
    <citation type="submission" date="2022-07" db="EMBL/GenBank/DDBJ databases">
        <authorList>
            <person name="Goncalves M.F.M."/>
            <person name="Hilario S."/>
            <person name="Van De Peer Y."/>
            <person name="Esteves A.C."/>
            <person name="Alves A."/>
        </authorList>
    </citation>
    <scope>NUCLEOTIDE SEQUENCE</scope>
    <source>
        <strain evidence="2">MUM 19.33</strain>
    </source>
</reference>
<dbReference type="GO" id="GO:0008237">
    <property type="term" value="F:metallopeptidase activity"/>
    <property type="evidence" value="ECO:0007669"/>
    <property type="project" value="InterPro"/>
</dbReference>
<keyword evidence="3" id="KW-1185">Reference proteome</keyword>
<dbReference type="Gene3D" id="3.40.390.10">
    <property type="entry name" value="Collagenase (Catalytic Domain)"/>
    <property type="match status" value="1"/>
</dbReference>
<gene>
    <name evidence="2" type="ORF">J7T54_003776</name>
</gene>
<feature type="chain" id="PRO_5040454963" description="Peptidase metallopeptidase domain-containing protein" evidence="1">
    <location>
        <begin position="20"/>
        <end position="355"/>
    </location>
</feature>
<evidence type="ECO:0000313" key="2">
    <source>
        <dbReference type="EMBL" id="KAI6779852.1"/>
    </source>
</evidence>
<keyword evidence="1" id="KW-0732">Signal</keyword>